<dbReference type="OrthoDB" id="9775677at2"/>
<keyword evidence="5" id="KW-0378">Hydrolase</keyword>
<feature type="domain" description="Peptidase M13 N-terminal" evidence="9">
    <location>
        <begin position="9"/>
        <end position="387"/>
    </location>
</feature>
<dbReference type="CDD" id="cd08662">
    <property type="entry name" value="M13"/>
    <property type="match status" value="1"/>
</dbReference>
<dbReference type="InterPro" id="IPR024079">
    <property type="entry name" value="MetalloPept_cat_dom_sf"/>
</dbReference>
<evidence type="ECO:0000256" key="2">
    <source>
        <dbReference type="ARBA" id="ARBA00007357"/>
    </source>
</evidence>
<dbReference type="RefSeq" id="WP_090290147.1">
    <property type="nucleotide sequence ID" value="NZ_FNCK01000007.1"/>
</dbReference>
<protein>
    <submittedName>
        <fullName evidence="10">Putative endopeptidase</fullName>
    </submittedName>
</protein>
<keyword evidence="7" id="KW-0482">Metalloprotease</keyword>
<dbReference type="GO" id="GO:0046872">
    <property type="term" value="F:metal ion binding"/>
    <property type="evidence" value="ECO:0007669"/>
    <property type="project" value="UniProtKB-KW"/>
</dbReference>
<dbReference type="InterPro" id="IPR042089">
    <property type="entry name" value="Peptidase_M13_dom_2"/>
</dbReference>
<evidence type="ECO:0000256" key="4">
    <source>
        <dbReference type="ARBA" id="ARBA00022723"/>
    </source>
</evidence>
<dbReference type="STRING" id="120956.SAMN05421791_10762"/>
<dbReference type="GO" id="GO:0016485">
    <property type="term" value="P:protein processing"/>
    <property type="evidence" value="ECO:0007669"/>
    <property type="project" value="TreeGrafter"/>
</dbReference>
<dbReference type="SUPFAM" id="SSF55486">
    <property type="entry name" value="Metalloproteases ('zincins'), catalytic domain"/>
    <property type="match status" value="1"/>
</dbReference>
<dbReference type="AlphaFoldDB" id="A0A1G7TVW2"/>
<evidence type="ECO:0000313" key="11">
    <source>
        <dbReference type="Proteomes" id="UP000199708"/>
    </source>
</evidence>
<evidence type="ECO:0000256" key="6">
    <source>
        <dbReference type="ARBA" id="ARBA00022833"/>
    </source>
</evidence>
<dbReference type="Pfam" id="PF01431">
    <property type="entry name" value="Peptidase_M13"/>
    <property type="match status" value="1"/>
</dbReference>
<comment type="similarity">
    <text evidence="2">Belongs to the peptidase M13 family.</text>
</comment>
<sequence>MRINQALLKDNLYQAVNGEWLEKAVIPSDKPATGGFMSLAEKVEEVCLNDISELLEDKITTTDPLMLEFIKLYKQALDFDQREKDGYVEAKAFLNSILSQADYQAITDKMVELLNYKLPSLINLSVEPDMKNAQQNSLYMDVPRLILPDTPYYDEENEKGQFLLDIYQKQSEELLISLDYDNEQSQQWVKNCIEFDRKLAKYQKTQEELADYTQNYNPRSIAEVKDYCQEIAIDSFIKQMIKEVPDKIIVTQPSFFENLNEIIQSDSIELLKSWLLVRTINDISGILSEDFRLKGSQFSLALSGTPEPMKAKKFNFYLVRDMFDQVIGTYYGKKYLGFEARNDIESMVKAMIEVYKNRLEKNQWLSDETIQLAIRKLEKFDYLIGFPDSYPEYYKDLKVNAESSLFKNCLYLKMIHQKNQFSEYGQTVDRDKWLMPADRVNAYYNPTLNNICFAAGILQAPFYSLDQSRAANYGGIGAVIAHEISHAFDNNGAKIDENGNLNNWWTDQDFEAFNQKAQAVVEQWEGMPFGQGKVNGKLTVSENIADGGGLTAALNALKNEGETDFKDFFINWARIWCQKARPDYELMLLQVDVHAPAELRGNVQVKNLDEFHETFGISEGDGMWLPPEDRVRIW</sequence>
<dbReference type="GO" id="GO:0005886">
    <property type="term" value="C:plasma membrane"/>
    <property type="evidence" value="ECO:0007669"/>
    <property type="project" value="TreeGrafter"/>
</dbReference>
<dbReference type="PANTHER" id="PTHR11733">
    <property type="entry name" value="ZINC METALLOPROTEASE FAMILY M13 NEPRILYSIN-RELATED"/>
    <property type="match status" value="1"/>
</dbReference>
<gene>
    <name evidence="10" type="ORF">SAMN05421791_10762</name>
</gene>
<dbReference type="Gene3D" id="1.10.1380.10">
    <property type="entry name" value="Neutral endopeptidase , domain2"/>
    <property type="match status" value="1"/>
</dbReference>
<dbReference type="PROSITE" id="PS51885">
    <property type="entry name" value="NEPRILYSIN"/>
    <property type="match status" value="1"/>
</dbReference>
<dbReference type="InterPro" id="IPR008753">
    <property type="entry name" value="Peptidase_M13_N"/>
</dbReference>
<dbReference type="Proteomes" id="UP000199708">
    <property type="component" value="Unassembled WGS sequence"/>
</dbReference>
<evidence type="ECO:0000259" key="8">
    <source>
        <dbReference type="Pfam" id="PF01431"/>
    </source>
</evidence>
<keyword evidence="4" id="KW-0479">Metal-binding</keyword>
<name>A0A1G7TVW2_9LACT</name>
<dbReference type="GO" id="GO:0004222">
    <property type="term" value="F:metalloendopeptidase activity"/>
    <property type="evidence" value="ECO:0007669"/>
    <property type="project" value="InterPro"/>
</dbReference>
<dbReference type="InterPro" id="IPR018497">
    <property type="entry name" value="Peptidase_M13_C"/>
</dbReference>
<evidence type="ECO:0000256" key="1">
    <source>
        <dbReference type="ARBA" id="ARBA00001947"/>
    </source>
</evidence>
<evidence type="ECO:0000256" key="7">
    <source>
        <dbReference type="ARBA" id="ARBA00023049"/>
    </source>
</evidence>
<dbReference type="EMBL" id="FNCK01000007">
    <property type="protein sequence ID" value="SDG39435.1"/>
    <property type="molecule type" value="Genomic_DNA"/>
</dbReference>
<evidence type="ECO:0000256" key="5">
    <source>
        <dbReference type="ARBA" id="ARBA00022801"/>
    </source>
</evidence>
<organism evidence="10 11">
    <name type="scientific">Facklamia miroungae</name>
    <dbReference type="NCBI Taxonomy" id="120956"/>
    <lineage>
        <taxon>Bacteria</taxon>
        <taxon>Bacillati</taxon>
        <taxon>Bacillota</taxon>
        <taxon>Bacilli</taxon>
        <taxon>Lactobacillales</taxon>
        <taxon>Aerococcaceae</taxon>
        <taxon>Facklamia</taxon>
    </lineage>
</organism>
<comment type="cofactor">
    <cofactor evidence="1">
        <name>Zn(2+)</name>
        <dbReference type="ChEBI" id="CHEBI:29105"/>
    </cofactor>
</comment>
<reference evidence="10 11" key="1">
    <citation type="submission" date="2016-10" db="EMBL/GenBank/DDBJ databases">
        <authorList>
            <person name="de Groot N.N."/>
        </authorList>
    </citation>
    <scope>NUCLEOTIDE SEQUENCE [LARGE SCALE GENOMIC DNA]</scope>
    <source>
        <strain evidence="10 11">ATCC BAA-466</strain>
    </source>
</reference>
<keyword evidence="6" id="KW-0862">Zinc</keyword>
<dbReference type="Gene3D" id="3.40.390.10">
    <property type="entry name" value="Collagenase (Catalytic Domain)"/>
    <property type="match status" value="1"/>
</dbReference>
<evidence type="ECO:0000259" key="9">
    <source>
        <dbReference type="Pfam" id="PF05649"/>
    </source>
</evidence>
<keyword evidence="11" id="KW-1185">Reference proteome</keyword>
<proteinExistence type="inferred from homology"/>
<accession>A0A1G7TVW2</accession>
<dbReference type="InterPro" id="IPR000718">
    <property type="entry name" value="Peptidase_M13"/>
</dbReference>
<dbReference type="PRINTS" id="PR00786">
    <property type="entry name" value="NEPRILYSIN"/>
</dbReference>
<keyword evidence="3" id="KW-0645">Protease</keyword>
<evidence type="ECO:0000256" key="3">
    <source>
        <dbReference type="ARBA" id="ARBA00022670"/>
    </source>
</evidence>
<evidence type="ECO:0000313" key="10">
    <source>
        <dbReference type="EMBL" id="SDG39435.1"/>
    </source>
</evidence>
<dbReference type="Pfam" id="PF05649">
    <property type="entry name" value="Peptidase_M13_N"/>
    <property type="match status" value="1"/>
</dbReference>
<feature type="domain" description="Peptidase M13 C-terminal" evidence="8">
    <location>
        <begin position="441"/>
        <end position="631"/>
    </location>
</feature>
<dbReference type="PANTHER" id="PTHR11733:SF167">
    <property type="entry name" value="FI17812P1-RELATED"/>
    <property type="match status" value="1"/>
</dbReference>